<name>A0A3S5BAS4_9PLAT</name>
<accession>A0A3S5BAS4</accession>
<reference evidence="1" key="1">
    <citation type="submission" date="2018-11" db="EMBL/GenBank/DDBJ databases">
        <authorList>
            <consortium name="Pathogen Informatics"/>
        </authorList>
    </citation>
    <scope>NUCLEOTIDE SEQUENCE</scope>
</reference>
<evidence type="ECO:0000313" key="2">
    <source>
        <dbReference type="Proteomes" id="UP000784294"/>
    </source>
</evidence>
<comment type="caution">
    <text evidence="1">The sequence shown here is derived from an EMBL/GenBank/DDBJ whole genome shotgun (WGS) entry which is preliminary data.</text>
</comment>
<gene>
    <name evidence="1" type="ORF">PXEA_LOCUS11397</name>
</gene>
<dbReference type="AlphaFoldDB" id="A0A3S5BAS4"/>
<organism evidence="1 2">
    <name type="scientific">Protopolystoma xenopodis</name>
    <dbReference type="NCBI Taxonomy" id="117903"/>
    <lineage>
        <taxon>Eukaryota</taxon>
        <taxon>Metazoa</taxon>
        <taxon>Spiralia</taxon>
        <taxon>Lophotrochozoa</taxon>
        <taxon>Platyhelminthes</taxon>
        <taxon>Monogenea</taxon>
        <taxon>Polyopisthocotylea</taxon>
        <taxon>Polystomatidea</taxon>
        <taxon>Polystomatidae</taxon>
        <taxon>Protopolystoma</taxon>
    </lineage>
</organism>
<dbReference type="Proteomes" id="UP000784294">
    <property type="component" value="Unassembled WGS sequence"/>
</dbReference>
<evidence type="ECO:0000313" key="1">
    <source>
        <dbReference type="EMBL" id="VEL17957.1"/>
    </source>
</evidence>
<sequence length="180" mass="19599">MATAVMTMADEQLNYADGSRCPSMSMLVPTDGEPSLRPNRPARNAAQISYNSSSGPMANSSSNRFPVDNVFGSKITLMSIGVWSSVGTDKLSEISKCVSLAGPTCRIMMAMFKSGITILDICKSKLTEGVDREGQLFNCLILTDYYPRLHSTHYRFLPQSIHAALLFHPNHGATPNYSGN</sequence>
<keyword evidence="2" id="KW-1185">Reference proteome</keyword>
<dbReference type="EMBL" id="CAAALY010034987">
    <property type="protein sequence ID" value="VEL17957.1"/>
    <property type="molecule type" value="Genomic_DNA"/>
</dbReference>
<protein>
    <submittedName>
        <fullName evidence="1">Uncharacterized protein</fullName>
    </submittedName>
</protein>
<proteinExistence type="predicted"/>